<accession>A0A8I1SJC5</accession>
<protein>
    <submittedName>
        <fullName evidence="1">Uncharacterized protein</fullName>
    </submittedName>
</protein>
<dbReference type="EMBL" id="JAEKJW010000002">
    <property type="protein sequence ID" value="MBN8196734.1"/>
    <property type="molecule type" value="Genomic_DNA"/>
</dbReference>
<gene>
    <name evidence="1" type="ORF">JF547_09690</name>
</gene>
<name>A0A8I1SJC5_9PROT</name>
<evidence type="ECO:0000313" key="2">
    <source>
        <dbReference type="Proteomes" id="UP000664405"/>
    </source>
</evidence>
<dbReference type="Proteomes" id="UP000664405">
    <property type="component" value="Unassembled WGS sequence"/>
</dbReference>
<comment type="caution">
    <text evidence="1">The sequence shown here is derived from an EMBL/GenBank/DDBJ whole genome shotgun (WGS) entry which is preliminary data.</text>
</comment>
<organism evidence="1 2">
    <name type="scientific">Thalassospira povalilytica</name>
    <dbReference type="NCBI Taxonomy" id="732237"/>
    <lineage>
        <taxon>Bacteria</taxon>
        <taxon>Pseudomonadati</taxon>
        <taxon>Pseudomonadota</taxon>
        <taxon>Alphaproteobacteria</taxon>
        <taxon>Rhodospirillales</taxon>
        <taxon>Thalassospiraceae</taxon>
        <taxon>Thalassospira</taxon>
    </lineage>
</organism>
<dbReference type="AlphaFoldDB" id="A0A8I1SJC5"/>
<sequence>MVSMERLRGFEISWRILCGGAKADQSHKTSFHMVEDCPVNQAGTISMATSQGNKTAIEPTTWHPIGTVAPHQADIN</sequence>
<proteinExistence type="predicted"/>
<evidence type="ECO:0000313" key="1">
    <source>
        <dbReference type="EMBL" id="MBN8196734.1"/>
    </source>
</evidence>
<reference evidence="1" key="1">
    <citation type="submission" date="2020-12" db="EMBL/GenBank/DDBJ databases">
        <title>Oil enriched cultivation method for isolating marine PHA-producing bacteria.</title>
        <authorList>
            <person name="Zheng W."/>
            <person name="Yu S."/>
            <person name="Huang Y."/>
        </authorList>
    </citation>
    <scope>NUCLEOTIDE SEQUENCE</scope>
    <source>
        <strain evidence="1">SY-2-3</strain>
    </source>
</reference>